<comment type="caution">
    <text evidence="2">The sequence shown here is derived from an EMBL/GenBank/DDBJ whole genome shotgun (WGS) entry which is preliminary data.</text>
</comment>
<dbReference type="Gene3D" id="1.10.530.10">
    <property type="match status" value="1"/>
</dbReference>
<reference evidence="2 3" key="1">
    <citation type="submission" date="2023-09" db="EMBL/GenBank/DDBJ databases">
        <authorList>
            <person name="Rey-Velasco X."/>
        </authorList>
    </citation>
    <scope>NUCLEOTIDE SEQUENCE [LARGE SCALE GENOMIC DNA]</scope>
    <source>
        <strain evidence="2 3">F363</strain>
    </source>
</reference>
<name>A0ABU3CBI2_9FLAO</name>
<dbReference type="SUPFAM" id="SSF53955">
    <property type="entry name" value="Lysozyme-like"/>
    <property type="match status" value="1"/>
</dbReference>
<protein>
    <submittedName>
        <fullName evidence="2">Transglycosylase SLT domain-containing protein</fullName>
    </submittedName>
</protein>
<evidence type="ECO:0000313" key="3">
    <source>
        <dbReference type="Proteomes" id="UP001262889"/>
    </source>
</evidence>
<dbReference type="EMBL" id="JAVRHQ010000015">
    <property type="protein sequence ID" value="MDT0643689.1"/>
    <property type="molecule type" value="Genomic_DNA"/>
</dbReference>
<proteinExistence type="predicted"/>
<gene>
    <name evidence="2" type="ORF">RM553_12675</name>
</gene>
<organism evidence="2 3">
    <name type="scientific">Autumnicola tepida</name>
    <dbReference type="NCBI Taxonomy" id="3075595"/>
    <lineage>
        <taxon>Bacteria</taxon>
        <taxon>Pseudomonadati</taxon>
        <taxon>Bacteroidota</taxon>
        <taxon>Flavobacteriia</taxon>
        <taxon>Flavobacteriales</taxon>
        <taxon>Flavobacteriaceae</taxon>
        <taxon>Autumnicola</taxon>
    </lineage>
</organism>
<dbReference type="InterPro" id="IPR023346">
    <property type="entry name" value="Lysozyme-like_dom_sf"/>
</dbReference>
<accession>A0ABU3CBI2</accession>
<dbReference type="RefSeq" id="WP_311535307.1">
    <property type="nucleotide sequence ID" value="NZ_JAVRHQ010000015.1"/>
</dbReference>
<evidence type="ECO:0000313" key="2">
    <source>
        <dbReference type="EMBL" id="MDT0643689.1"/>
    </source>
</evidence>
<feature type="domain" description="Transglycosylase SLT" evidence="1">
    <location>
        <begin position="22"/>
        <end position="74"/>
    </location>
</feature>
<sequence length="177" mass="20274">MLIYEENVPASYRTAFVAKVREISTRLGINPNWLMAIINWESARSFSSSIRNPYTNATGLIQFMPDTAIDLGTTIDRLARMTAVEQLDWVYKYYVRYRSKLKSYTDLYLTTFYPAAVGKAASYVLGSTAYRVRRIAEQNSSFDNNGDMKITKGEIESDMLEKIPANWMAEFKKKVVS</sequence>
<keyword evidence="3" id="KW-1185">Reference proteome</keyword>
<dbReference type="InterPro" id="IPR008258">
    <property type="entry name" value="Transglycosylase_SLT_dom_1"/>
</dbReference>
<dbReference type="Pfam" id="PF01464">
    <property type="entry name" value="SLT"/>
    <property type="match status" value="1"/>
</dbReference>
<evidence type="ECO:0000259" key="1">
    <source>
        <dbReference type="Pfam" id="PF01464"/>
    </source>
</evidence>
<dbReference type="Proteomes" id="UP001262889">
    <property type="component" value="Unassembled WGS sequence"/>
</dbReference>